<proteinExistence type="predicted"/>
<dbReference type="EMBL" id="QICL01000002">
    <property type="protein sequence ID" value="PXV68040.1"/>
    <property type="molecule type" value="Genomic_DNA"/>
</dbReference>
<comment type="caution">
    <text evidence="1">The sequence shown here is derived from an EMBL/GenBank/DDBJ whole genome shotgun (WGS) entry which is preliminary data.</text>
</comment>
<gene>
    <name evidence="1" type="ORF">CLV62_10270</name>
</gene>
<reference evidence="1 2" key="1">
    <citation type="submission" date="2018-03" db="EMBL/GenBank/DDBJ databases">
        <title>Genomic Encyclopedia of Archaeal and Bacterial Type Strains, Phase II (KMG-II): from individual species to whole genera.</title>
        <authorList>
            <person name="Goeker M."/>
        </authorList>
    </citation>
    <scope>NUCLEOTIDE SEQUENCE [LARGE SCALE GENOMIC DNA]</scope>
    <source>
        <strain evidence="1 2">DSM 100214</strain>
    </source>
</reference>
<accession>A0A2V3PS88</accession>
<dbReference type="OrthoDB" id="1097599at2"/>
<keyword evidence="2" id="KW-1185">Reference proteome</keyword>
<evidence type="ECO:0000313" key="2">
    <source>
        <dbReference type="Proteomes" id="UP000247973"/>
    </source>
</evidence>
<organism evidence="1 2">
    <name type="scientific">Dysgonomonas alginatilytica</name>
    <dbReference type="NCBI Taxonomy" id="1605892"/>
    <lineage>
        <taxon>Bacteria</taxon>
        <taxon>Pseudomonadati</taxon>
        <taxon>Bacteroidota</taxon>
        <taxon>Bacteroidia</taxon>
        <taxon>Bacteroidales</taxon>
        <taxon>Dysgonomonadaceae</taxon>
        <taxon>Dysgonomonas</taxon>
    </lineage>
</organism>
<protein>
    <submittedName>
        <fullName evidence="1">Uncharacterized protein</fullName>
    </submittedName>
</protein>
<dbReference type="AlphaFoldDB" id="A0A2V3PS88"/>
<sequence length="151" mass="16664">MKMKYRNILVLFLAAIVFFVGAGVTVVDLCCSGCIDKVMSMQLHAEACSMTEMKSESPSCCSQEDHSEDVSLCVSSHAEKCCEAKRVSMDLDRSVYQPNLLQSMVWTMVSAFISGYLPASDNNESLVVGEARDPVPIPPRNYLSMIRVLII</sequence>
<evidence type="ECO:0000313" key="1">
    <source>
        <dbReference type="EMBL" id="PXV68040.1"/>
    </source>
</evidence>
<name>A0A2V3PS88_9BACT</name>
<dbReference type="Proteomes" id="UP000247973">
    <property type="component" value="Unassembled WGS sequence"/>
</dbReference>